<feature type="compositionally biased region" description="Low complexity" evidence="1">
    <location>
        <begin position="280"/>
        <end position="290"/>
    </location>
</feature>
<comment type="caution">
    <text evidence="3">The sequence shown here is derived from an EMBL/GenBank/DDBJ whole genome shotgun (WGS) entry which is preliminary data.</text>
</comment>
<evidence type="ECO:0000256" key="2">
    <source>
        <dbReference type="SAM" id="Phobius"/>
    </source>
</evidence>
<keyword evidence="2" id="KW-0812">Transmembrane</keyword>
<protein>
    <submittedName>
        <fullName evidence="3">Uncharacterized protein</fullName>
    </submittedName>
</protein>
<evidence type="ECO:0000313" key="3">
    <source>
        <dbReference type="EMBL" id="KAK8849195.1"/>
    </source>
</evidence>
<name>A0ABR2HMZ5_9PEZI</name>
<keyword evidence="4" id="KW-1185">Reference proteome</keyword>
<organism evidence="3 4">
    <name type="scientific">Apiospora arundinis</name>
    <dbReference type="NCBI Taxonomy" id="335852"/>
    <lineage>
        <taxon>Eukaryota</taxon>
        <taxon>Fungi</taxon>
        <taxon>Dikarya</taxon>
        <taxon>Ascomycota</taxon>
        <taxon>Pezizomycotina</taxon>
        <taxon>Sordariomycetes</taxon>
        <taxon>Xylariomycetidae</taxon>
        <taxon>Amphisphaeriales</taxon>
        <taxon>Apiosporaceae</taxon>
        <taxon>Apiospora</taxon>
    </lineage>
</organism>
<accession>A0ABR2HMZ5</accession>
<evidence type="ECO:0000313" key="4">
    <source>
        <dbReference type="Proteomes" id="UP001390339"/>
    </source>
</evidence>
<feature type="compositionally biased region" description="Acidic residues" evidence="1">
    <location>
        <begin position="256"/>
        <end position="266"/>
    </location>
</feature>
<sequence>METTKRAAATTTFHTRRLYSHNRPTYRPLQEHHRVHQERKRLRNLLYPKPPPKHHHLAHHPHYRHHHYHSTEPTEQEVSSYDYDGVADEASQEAAIPTTTPALEQQQAFISSQPLSTITATMYLHPQVTLAGVPAVSPLPPPDLTALQAALVVLYTLMTVFIIVLWCWFCGQACRAPYLPLYSADAAAPLLPSRRRRPIPRVSTTVRLHSGQEEGIVASHSEGQGVPTERGRSVLPRPLSQRHRSSSSRSSLSPVQEEEEEEEEVTESTALMSGALKGSGQQEGQQENQNVALREAR</sequence>
<dbReference type="EMBL" id="JAPCWZ010000010">
    <property type="protein sequence ID" value="KAK8849195.1"/>
    <property type="molecule type" value="Genomic_DNA"/>
</dbReference>
<keyword evidence="2" id="KW-0472">Membrane</keyword>
<proteinExistence type="predicted"/>
<dbReference type="Proteomes" id="UP001390339">
    <property type="component" value="Unassembled WGS sequence"/>
</dbReference>
<reference evidence="3 4" key="1">
    <citation type="journal article" date="2024" name="IMA Fungus">
        <title>Apiospora arundinis, a panoply of carbohydrate-active enzymes and secondary metabolites.</title>
        <authorList>
            <person name="Sorensen T."/>
            <person name="Petersen C."/>
            <person name="Muurmann A.T."/>
            <person name="Christiansen J.V."/>
            <person name="Brundto M.L."/>
            <person name="Overgaard C.K."/>
            <person name="Boysen A.T."/>
            <person name="Wollenberg R.D."/>
            <person name="Larsen T.O."/>
            <person name="Sorensen J.L."/>
            <person name="Nielsen K.L."/>
            <person name="Sondergaard T.E."/>
        </authorList>
    </citation>
    <scope>NUCLEOTIDE SEQUENCE [LARGE SCALE GENOMIC DNA]</scope>
    <source>
        <strain evidence="3 4">AAU 773</strain>
    </source>
</reference>
<keyword evidence="2" id="KW-1133">Transmembrane helix</keyword>
<evidence type="ECO:0000256" key="1">
    <source>
        <dbReference type="SAM" id="MobiDB-lite"/>
    </source>
</evidence>
<gene>
    <name evidence="3" type="ORF">PGQ11_015675</name>
</gene>
<feature type="transmembrane region" description="Helical" evidence="2">
    <location>
        <begin position="146"/>
        <end position="169"/>
    </location>
</feature>
<feature type="region of interest" description="Disordered" evidence="1">
    <location>
        <begin position="210"/>
        <end position="297"/>
    </location>
</feature>